<feature type="signal peptide" evidence="1">
    <location>
        <begin position="1"/>
        <end position="20"/>
    </location>
</feature>
<dbReference type="Proteomes" id="UP000283509">
    <property type="component" value="Unassembled WGS sequence"/>
</dbReference>
<dbReference type="EMBL" id="QCYY01003081">
    <property type="protein sequence ID" value="ROT65489.1"/>
    <property type="molecule type" value="Genomic_DNA"/>
</dbReference>
<keyword evidence="1" id="KW-0732">Signal</keyword>
<reference evidence="3 4" key="2">
    <citation type="submission" date="2019-01" db="EMBL/GenBank/DDBJ databases">
        <title>The decoding of complex shrimp genome reveals the adaptation for benthos swimmer, frequently molting mechanism and breeding impact on genome.</title>
        <authorList>
            <person name="Sun Y."/>
            <person name="Gao Y."/>
            <person name="Yu Y."/>
        </authorList>
    </citation>
    <scope>NUCLEOTIDE SEQUENCE [LARGE SCALE GENOMIC DNA]</scope>
    <source>
        <tissue evidence="3">Muscle</tissue>
    </source>
</reference>
<dbReference type="GO" id="GO:0030246">
    <property type="term" value="F:carbohydrate binding"/>
    <property type="evidence" value="ECO:0007669"/>
    <property type="project" value="UniProtKB-KW"/>
</dbReference>
<dbReference type="PROSITE" id="PS51257">
    <property type="entry name" value="PROKAR_LIPOPROTEIN"/>
    <property type="match status" value="1"/>
</dbReference>
<accession>A0A3R7NSC7</accession>
<comment type="caution">
    <text evidence="3">The sequence shown here is derived from an EMBL/GenBank/DDBJ whole genome shotgun (WGS) entry which is preliminary data.</text>
</comment>
<dbReference type="SUPFAM" id="SSF56436">
    <property type="entry name" value="C-type lectin-like"/>
    <property type="match status" value="1"/>
</dbReference>
<protein>
    <submittedName>
        <fullName evidence="3">C-type lectin 4</fullName>
    </submittedName>
</protein>
<dbReference type="Pfam" id="PF00059">
    <property type="entry name" value="Lectin_C"/>
    <property type="match status" value="1"/>
</dbReference>
<dbReference type="SMART" id="SM00034">
    <property type="entry name" value="CLECT"/>
    <property type="match status" value="1"/>
</dbReference>
<evidence type="ECO:0000259" key="2">
    <source>
        <dbReference type="PROSITE" id="PS50041"/>
    </source>
</evidence>
<dbReference type="CDD" id="cd00037">
    <property type="entry name" value="CLECT"/>
    <property type="match status" value="1"/>
</dbReference>
<gene>
    <name evidence="3" type="ORF">C7M84_016520</name>
</gene>
<organism evidence="3 4">
    <name type="scientific">Penaeus vannamei</name>
    <name type="common">Whiteleg shrimp</name>
    <name type="synonym">Litopenaeus vannamei</name>
    <dbReference type="NCBI Taxonomy" id="6689"/>
    <lineage>
        <taxon>Eukaryota</taxon>
        <taxon>Metazoa</taxon>
        <taxon>Ecdysozoa</taxon>
        <taxon>Arthropoda</taxon>
        <taxon>Crustacea</taxon>
        <taxon>Multicrustacea</taxon>
        <taxon>Malacostraca</taxon>
        <taxon>Eumalacostraca</taxon>
        <taxon>Eucarida</taxon>
        <taxon>Decapoda</taxon>
        <taxon>Dendrobranchiata</taxon>
        <taxon>Penaeoidea</taxon>
        <taxon>Penaeidae</taxon>
        <taxon>Penaeus</taxon>
    </lineage>
</organism>
<dbReference type="AlphaFoldDB" id="A0A3R7NSC7"/>
<name>A0A3R7NSC7_PENVA</name>
<dbReference type="InterPro" id="IPR001304">
    <property type="entry name" value="C-type_lectin-like"/>
</dbReference>
<keyword evidence="3" id="KW-0430">Lectin</keyword>
<dbReference type="InterPro" id="IPR050111">
    <property type="entry name" value="C-type_lectin/snaclec_domain"/>
</dbReference>
<dbReference type="PROSITE" id="PS50041">
    <property type="entry name" value="C_TYPE_LECTIN_2"/>
    <property type="match status" value="1"/>
</dbReference>
<feature type="domain" description="C-type lectin" evidence="2">
    <location>
        <begin position="28"/>
        <end position="157"/>
    </location>
</feature>
<proteinExistence type="predicted"/>
<evidence type="ECO:0000313" key="3">
    <source>
        <dbReference type="EMBL" id="ROT65489.1"/>
    </source>
</evidence>
<dbReference type="Gene3D" id="3.10.100.10">
    <property type="entry name" value="Mannose-Binding Protein A, subunit A"/>
    <property type="match status" value="1"/>
</dbReference>
<evidence type="ECO:0000256" key="1">
    <source>
        <dbReference type="SAM" id="SignalP"/>
    </source>
</evidence>
<dbReference type="InterPro" id="IPR016186">
    <property type="entry name" value="C-type_lectin-like/link_sf"/>
</dbReference>
<keyword evidence="4" id="KW-1185">Reference proteome</keyword>
<dbReference type="OrthoDB" id="6339243at2759"/>
<evidence type="ECO:0000313" key="4">
    <source>
        <dbReference type="Proteomes" id="UP000283509"/>
    </source>
</evidence>
<reference evidence="3 4" key="1">
    <citation type="submission" date="2018-04" db="EMBL/GenBank/DDBJ databases">
        <authorList>
            <person name="Zhang X."/>
            <person name="Yuan J."/>
            <person name="Li F."/>
            <person name="Xiang J."/>
        </authorList>
    </citation>
    <scope>NUCLEOTIDE SEQUENCE [LARGE SCALE GENOMIC DNA]</scope>
    <source>
        <tissue evidence="3">Muscle</tissue>
    </source>
</reference>
<sequence>MDVLRLALILVLAAAPGTLACSFGFTDINGECLEFHPELLVPWQDAVTYCQNGTQTVLASVKNADTLRDVYTYILTYGLTGSFWLGASDLELEGDWSWLDGTRVDRGTPFWAIHTGLFGWDHEPNGGTDQNCLALDSERLYYFNDADCSSLFHPICME</sequence>
<feature type="chain" id="PRO_5018536271" evidence="1">
    <location>
        <begin position="21"/>
        <end position="158"/>
    </location>
</feature>
<dbReference type="PANTHER" id="PTHR22803">
    <property type="entry name" value="MANNOSE, PHOSPHOLIPASE, LECTIN RECEPTOR RELATED"/>
    <property type="match status" value="1"/>
</dbReference>
<dbReference type="InterPro" id="IPR016187">
    <property type="entry name" value="CTDL_fold"/>
</dbReference>